<reference evidence="1" key="1">
    <citation type="submission" date="2021-03" db="EMBL/GenBank/DDBJ databases">
        <title>Acanthopleuribacteraceae sp. M133.</title>
        <authorList>
            <person name="Wang G."/>
        </authorList>
    </citation>
    <scope>NUCLEOTIDE SEQUENCE</scope>
    <source>
        <strain evidence="1">M133</strain>
    </source>
</reference>
<dbReference type="RefSeq" id="WP_237380249.1">
    <property type="nucleotide sequence ID" value="NZ_CP071793.1"/>
</dbReference>
<dbReference type="PROSITE" id="PS00555">
    <property type="entry name" value="ICOSAH_VIR_COAT_S"/>
    <property type="match status" value="1"/>
</dbReference>
<dbReference type="InterPro" id="IPR013783">
    <property type="entry name" value="Ig-like_fold"/>
</dbReference>
<organism evidence="1 2">
    <name type="scientific">Sulfidibacter corallicola</name>
    <dbReference type="NCBI Taxonomy" id="2818388"/>
    <lineage>
        <taxon>Bacteria</taxon>
        <taxon>Pseudomonadati</taxon>
        <taxon>Acidobacteriota</taxon>
        <taxon>Holophagae</taxon>
        <taxon>Acanthopleuribacterales</taxon>
        <taxon>Acanthopleuribacteraceae</taxon>
        <taxon>Sulfidibacter</taxon>
    </lineage>
</organism>
<dbReference type="KEGG" id="scor:J3U87_33350"/>
<dbReference type="EMBL" id="CP071793">
    <property type="protein sequence ID" value="QTD50497.1"/>
    <property type="molecule type" value="Genomic_DNA"/>
</dbReference>
<accession>A0A8A4TM07</accession>
<evidence type="ECO:0000313" key="2">
    <source>
        <dbReference type="Proteomes" id="UP000663929"/>
    </source>
</evidence>
<dbReference type="AlphaFoldDB" id="A0A8A4TM07"/>
<keyword evidence="2" id="KW-1185">Reference proteome</keyword>
<sequence length="1101" mass="122448">MRTYWPRIMMMHSCPLIDAYEQGRHHKVIDRFFPGGDTGGVPIALRWVTKPLYGFCRRPFRVFRRQRRYDDLSNHGEPILTTPISFNGTRTIEFDKPMFDVVFKVNFSFAHVDVVVQDDTFYPIAGQKIRMLSSGWGRFRTHGMCSIKFSGNCTVERIHAIDQNVMINLPDWDEPVQFVGFPYADDDIAAPAYHAEPQGYAGSLTDGLHAATQRLDIAALMQLDCPPIPGVASSPAWKAPDSAVYLQNLRDGLHSGESILHAVTACLNETDDYVYHNQQKDFVLDKVLRGINQVGQPATDTRENKLALPVVSTTLMNAATDSLAATGLGYGTIDFPPESGMGGRPTREFPRWFTYPPGRFDVPFDYMVSYYIHYLAPTGPDKDPEPREMDLAAIAEFRGEPEDALNLEVAIQHQDRPVQPDLPFMQARKLSWDRPELIQGWGIAAARAGQDPEMLNLPRSGGGYQPFIAQRALFNGGKKTHYLDKLAAQPITGQKQTTYHVIGTDVFGRWSDWSDVAFIAQAPDVKGPGIKQVTFVPYDPTDETGDLVIDFAWDWSDRSPRRIRFSGKFFAADGTTPGTTPPNFFALDKTTNAAPIVITFDVNQNPFKQSGPPAQVAFLEALDQDPNADVRVYRLTVSNVRFAFTATVKKLGYAVYAVGYEKIRPFEPSDPVGPATVYAQDPKPPALSFNLPDVTWTTPPDATGKGRVKLTWPPASNAVGYMVWYSSETALLEAANQAPPATIDSRAEACKNIVANAYDNQDEDAIRVFTRINDTPIPQTEFEAEVTSSSDILHLYRVSAVSATNVESRRSRSVFAVGIPKVVKPGRPGLLLRKHANGVKVVAIPGDKPDPLGFRVFRCRREGLTVHTGLMGAPIYDENAGWGDEQVVVMRGEPAVACKTLVDPLATSWYPYYYRITALGIPDLFEGHLSGESQASQGGEITPHPEGPPLLNLQNSVYAHKSNRFNIYGFTSDVPAGLPPLGPATIEVFNLVLEGQKTRRERIYHTHTCTLDRQSNLLPNHLHGFLRKKIYNKLKSDGPFALFYRSPTNAFPMQYRLFVETFDPKPPDGQPKVLTRILRITDPLGRSTEREIEQVLVQAPG</sequence>
<evidence type="ECO:0000313" key="1">
    <source>
        <dbReference type="EMBL" id="QTD50497.1"/>
    </source>
</evidence>
<dbReference type="Proteomes" id="UP000663929">
    <property type="component" value="Chromosome"/>
</dbReference>
<proteinExistence type="predicted"/>
<name>A0A8A4TM07_SULCO</name>
<protein>
    <submittedName>
        <fullName evidence="1">Uncharacterized protein</fullName>
    </submittedName>
</protein>
<gene>
    <name evidence="1" type="ORF">J3U87_33350</name>
</gene>
<dbReference type="Gene3D" id="2.60.40.10">
    <property type="entry name" value="Immunoglobulins"/>
    <property type="match status" value="1"/>
</dbReference>